<gene>
    <name evidence="1" type="ORF">g.6028</name>
</gene>
<dbReference type="PANTHER" id="PTHR17901">
    <property type="entry name" value="MAGNESIUM-DEPENDENT PHOSPHATASE 1 MDP1"/>
    <property type="match status" value="1"/>
</dbReference>
<dbReference type="EMBL" id="GEDC01001670">
    <property type="protein sequence ID" value="JAS35628.1"/>
    <property type="molecule type" value="Transcribed_RNA"/>
</dbReference>
<dbReference type="SUPFAM" id="SSF56784">
    <property type="entry name" value="HAD-like"/>
    <property type="match status" value="1"/>
</dbReference>
<dbReference type="PANTHER" id="PTHR17901:SF14">
    <property type="entry name" value="MAGNESIUM-DEPENDENT PHOSPHATASE 1"/>
    <property type="match status" value="1"/>
</dbReference>
<reference evidence="1" key="1">
    <citation type="submission" date="2015-12" db="EMBL/GenBank/DDBJ databases">
        <title>De novo transcriptome assembly of four potential Pierce s Disease insect vectors from Arizona vineyards.</title>
        <authorList>
            <person name="Tassone E.E."/>
        </authorList>
    </citation>
    <scope>NUCLEOTIDE SEQUENCE</scope>
</reference>
<dbReference type="AlphaFoldDB" id="A0A1B6ECG1"/>
<dbReference type="InterPro" id="IPR036412">
    <property type="entry name" value="HAD-like_sf"/>
</dbReference>
<organism evidence="1">
    <name type="scientific">Clastoptera arizonana</name>
    <name type="common">Arizona spittle bug</name>
    <dbReference type="NCBI Taxonomy" id="38151"/>
    <lineage>
        <taxon>Eukaryota</taxon>
        <taxon>Metazoa</taxon>
        <taxon>Ecdysozoa</taxon>
        <taxon>Arthropoda</taxon>
        <taxon>Hexapoda</taxon>
        <taxon>Insecta</taxon>
        <taxon>Pterygota</taxon>
        <taxon>Neoptera</taxon>
        <taxon>Paraneoptera</taxon>
        <taxon>Hemiptera</taxon>
        <taxon>Auchenorrhyncha</taxon>
        <taxon>Cercopoidea</taxon>
        <taxon>Clastopteridae</taxon>
        <taxon>Clastoptera</taxon>
    </lineage>
</organism>
<dbReference type="Gene3D" id="3.40.50.1000">
    <property type="entry name" value="HAD superfamily/HAD-like"/>
    <property type="match status" value="1"/>
</dbReference>
<evidence type="ECO:0000313" key="1">
    <source>
        <dbReference type="EMBL" id="JAS35628.1"/>
    </source>
</evidence>
<protein>
    <submittedName>
        <fullName evidence="1">Uncharacterized protein</fullName>
    </submittedName>
</protein>
<dbReference type="InterPro" id="IPR023214">
    <property type="entry name" value="HAD_sf"/>
</dbReference>
<sequence length="203" mass="23658">MMLFRKICRALMPRCALVYFLTIGILKLNCVTAKRTSEQSTLYPKLVIFHLDRVIWKFTIDDVDRDAHRNATTNIVTDDSGRVLEVYANTIDVLKTLTSQRIKLGAISLSPNIELVDRLMYLLHLDKVIMFQEFFYGSKVNHIERIKRMCDIPYSEILYFDYTDHGFAGIEERGILPMKIEGENGLTLSEVERGFKKYREHVE</sequence>
<accession>A0A1B6ECG1</accession>
<proteinExistence type="predicted"/>
<name>A0A1B6ECG1_9HEMI</name>
<dbReference type="GO" id="GO:0003993">
    <property type="term" value="F:acid phosphatase activity"/>
    <property type="evidence" value="ECO:0007669"/>
    <property type="project" value="TreeGrafter"/>
</dbReference>
<dbReference type="Pfam" id="PF12689">
    <property type="entry name" value="Acid_PPase"/>
    <property type="match status" value="1"/>
</dbReference>
<dbReference type="InterPro" id="IPR010036">
    <property type="entry name" value="MDP_1_eu_arc"/>
</dbReference>